<reference evidence="1" key="1">
    <citation type="journal article" date="2022" name="Int. J. Mol. Sci.">
        <title>Draft Genome of Tanacetum Coccineum: Genomic Comparison of Closely Related Tanacetum-Family Plants.</title>
        <authorList>
            <person name="Yamashiro T."/>
            <person name="Shiraishi A."/>
            <person name="Nakayama K."/>
            <person name="Satake H."/>
        </authorList>
    </citation>
    <scope>NUCLEOTIDE SEQUENCE</scope>
</reference>
<keyword evidence="2" id="KW-1185">Reference proteome</keyword>
<sequence>MQVIPDEEEVAINAIPLATKPPTIVDWKIHKEGKNIYYQILRADGSSKMYMVFSQMLKSFDRQDLEDLYNLGRIVGIKRLLDDLRVTAAKVRVTAANQNLVLLKLMLLVQSYNCSKIKTAKRVSTVKGWKKTEERIKIA</sequence>
<evidence type="ECO:0000313" key="1">
    <source>
        <dbReference type="EMBL" id="GJS67847.1"/>
    </source>
</evidence>
<dbReference type="Proteomes" id="UP001151760">
    <property type="component" value="Unassembled WGS sequence"/>
</dbReference>
<organism evidence="1 2">
    <name type="scientific">Tanacetum coccineum</name>
    <dbReference type="NCBI Taxonomy" id="301880"/>
    <lineage>
        <taxon>Eukaryota</taxon>
        <taxon>Viridiplantae</taxon>
        <taxon>Streptophyta</taxon>
        <taxon>Embryophyta</taxon>
        <taxon>Tracheophyta</taxon>
        <taxon>Spermatophyta</taxon>
        <taxon>Magnoliopsida</taxon>
        <taxon>eudicotyledons</taxon>
        <taxon>Gunneridae</taxon>
        <taxon>Pentapetalae</taxon>
        <taxon>asterids</taxon>
        <taxon>campanulids</taxon>
        <taxon>Asterales</taxon>
        <taxon>Asteraceae</taxon>
        <taxon>Asteroideae</taxon>
        <taxon>Anthemideae</taxon>
        <taxon>Anthemidinae</taxon>
        <taxon>Tanacetum</taxon>
    </lineage>
</organism>
<protein>
    <submittedName>
        <fullName evidence="1">Uncharacterized protein</fullName>
    </submittedName>
</protein>
<evidence type="ECO:0000313" key="2">
    <source>
        <dbReference type="Proteomes" id="UP001151760"/>
    </source>
</evidence>
<reference evidence="1" key="2">
    <citation type="submission" date="2022-01" db="EMBL/GenBank/DDBJ databases">
        <authorList>
            <person name="Yamashiro T."/>
            <person name="Shiraishi A."/>
            <person name="Satake H."/>
            <person name="Nakayama K."/>
        </authorList>
    </citation>
    <scope>NUCLEOTIDE SEQUENCE</scope>
</reference>
<comment type="caution">
    <text evidence="1">The sequence shown here is derived from an EMBL/GenBank/DDBJ whole genome shotgun (WGS) entry which is preliminary data.</text>
</comment>
<dbReference type="EMBL" id="BQNB010009747">
    <property type="protein sequence ID" value="GJS67847.1"/>
    <property type="molecule type" value="Genomic_DNA"/>
</dbReference>
<accession>A0ABQ4XR29</accession>
<name>A0ABQ4XR29_9ASTR</name>
<gene>
    <name evidence="1" type="ORF">Tco_0682412</name>
</gene>
<proteinExistence type="predicted"/>